<dbReference type="Pfam" id="PF00384">
    <property type="entry name" value="Molybdopterin"/>
    <property type="match status" value="1"/>
</dbReference>
<dbReference type="PANTHER" id="PTHR43742">
    <property type="entry name" value="TRIMETHYLAMINE-N-OXIDE REDUCTASE"/>
    <property type="match status" value="1"/>
</dbReference>
<evidence type="ECO:0000256" key="3">
    <source>
        <dbReference type="ARBA" id="ARBA00010312"/>
    </source>
</evidence>
<dbReference type="Pfam" id="PF04879">
    <property type="entry name" value="Molybdop_Fe4S4"/>
    <property type="match status" value="1"/>
</dbReference>
<keyword evidence="5" id="KW-0500">Molybdenum</keyword>
<dbReference type="InterPro" id="IPR006963">
    <property type="entry name" value="Mopterin_OxRdtase_4Fe-4S_dom"/>
</dbReference>
<dbReference type="InterPro" id="IPR019546">
    <property type="entry name" value="TAT_signal_bac_arc"/>
</dbReference>
<evidence type="ECO:0000256" key="8">
    <source>
        <dbReference type="ARBA" id="ARBA00023002"/>
    </source>
</evidence>
<dbReference type="InterPro" id="IPR027467">
    <property type="entry name" value="MopterinOxRdtase_cofactor_BS"/>
</dbReference>
<dbReference type="PROSITE" id="PS00551">
    <property type="entry name" value="MOLYBDOPTERIN_PROK_1"/>
    <property type="match status" value="1"/>
</dbReference>
<dbReference type="SUPFAM" id="SSF50692">
    <property type="entry name" value="ADC-like"/>
    <property type="match status" value="1"/>
</dbReference>
<dbReference type="EMBL" id="JNOC01000035">
    <property type="protein sequence ID" value="KPH55541.1"/>
    <property type="molecule type" value="Genomic_DNA"/>
</dbReference>
<protein>
    <submittedName>
        <fullName evidence="12">Polysulfide reductase</fullName>
    </submittedName>
</protein>
<evidence type="ECO:0000313" key="13">
    <source>
        <dbReference type="Proteomes" id="UP000037997"/>
    </source>
</evidence>
<comment type="cofactor">
    <cofactor evidence="2">
        <name>[4Fe-4S] cluster</name>
        <dbReference type="ChEBI" id="CHEBI:49883"/>
    </cofactor>
</comment>
<comment type="cofactor">
    <cofactor evidence="1">
        <name>Mo-bis(molybdopterin guanine dinucleotide)</name>
        <dbReference type="ChEBI" id="CHEBI:60539"/>
    </cofactor>
</comment>
<dbReference type="CDD" id="cd02755">
    <property type="entry name" value="MopB_Thiosulfate-R-like"/>
    <property type="match status" value="1"/>
</dbReference>
<reference evidence="12 13" key="1">
    <citation type="submission" date="2014-06" db="EMBL/GenBank/DDBJ databases">
        <title>Helicobacter pullorum isolates in fresh chicken meat - phenotypic and genotypic features.</title>
        <authorList>
            <person name="Borges V."/>
            <person name="Santos A."/>
            <person name="Correia C.B."/>
            <person name="Saraiva M."/>
            <person name="Menard A."/>
            <person name="Vieira L."/>
            <person name="Sampaio D.A."/>
            <person name="Gomes J.P."/>
            <person name="Oleastro M."/>
        </authorList>
    </citation>
    <scope>NUCLEOTIDE SEQUENCE [LARGE SCALE GENOMIC DNA]</scope>
    <source>
        <strain evidence="12 13">229334/12</strain>
    </source>
</reference>
<dbReference type="PATRIC" id="fig|35818.11.peg.1349"/>
<evidence type="ECO:0000256" key="2">
    <source>
        <dbReference type="ARBA" id="ARBA00001966"/>
    </source>
</evidence>
<keyword evidence="9" id="KW-0408">Iron</keyword>
<dbReference type="InterPro" id="IPR006657">
    <property type="entry name" value="MoPterin_dinucl-bd_dom"/>
</dbReference>
<dbReference type="STRING" id="35818.HPU229336_02025"/>
<dbReference type="OrthoDB" id="9759518at2"/>
<accession>A0A0N0LT62</accession>
<sequence length="764" mass="84693">MKEEKLSIHRRDFLKGVGVGSVALGMPGTLGAFSGKIEGSSKFVPSICEMCSTRCPIEARVDNGSKVFIQGNPFSIATGGAVCARGGSGVSQLYDPNRLVNPIMRVGERGEGKWKEVSWEEAYEYIAKKLNEIKEKYGAHTVAFASKTGPEQTFLNQFAYAYGSPNTFDHGNTCPSGYTTALMSVYGNGGVSRDFANCKFMLNFGHNVYEGMVISYARGITQALENGCKLVSLDPRFSILSSKASEWIPIRPGGDAAFMMAFLHTLIFEELYDKKFVEKYTIGFDKLKESIKDYTPEKMAKECDIPADKIIALTRECASFAPHCMVDFGHRATFTPEEIEFRRSIAIANALLGNMEVKGGLYFPKGAGIYNKIAGEKVAPIFKGSILPKLPEPKQPRIDFVDVKEGEFSKIPKNRGVYSKIYECILSGNPYALKGVFITRSNPVMTVAGSDSVVEAIKKLELFVCVDVYISDTAQYADIILPESTYLERDEQFLANNGKNPGYQVRQKVVKTIGNTKPSWQIYLELAQKMGYGDAFPYKDMDDFRMKQGYEYPEDMFEIKHKGLMSYGIPLLARDPESVKKFVEKYPNSKQFLDSDNEFAEFLKCNTKSGKIELYDEVLQKACGRGGLTYNDPKLKGDGDFYFIQGKTAVHTNGHTANVPWLNTLMNDNAVWIHEKVAKKMNLKKGDKIKITSKNGSQIGSVLPTIGIREDTLFAYFGFGHTSKHNTISYGKGLSAGHLLENTISPVAGNNVHTIGVKIQKVEG</sequence>
<comment type="similarity">
    <text evidence="3">Belongs to the prokaryotic molybdopterin-containing oxidoreductase family.</text>
</comment>
<proteinExistence type="inferred from homology"/>
<dbReference type="InterPro" id="IPR050612">
    <property type="entry name" value="Prok_Mopterin_Oxidored"/>
</dbReference>
<keyword evidence="7" id="KW-0732">Signal</keyword>
<dbReference type="SMART" id="SM00926">
    <property type="entry name" value="Molybdop_Fe4S4"/>
    <property type="match status" value="1"/>
</dbReference>
<dbReference type="GO" id="GO:0046872">
    <property type="term" value="F:metal ion binding"/>
    <property type="evidence" value="ECO:0007669"/>
    <property type="project" value="UniProtKB-KW"/>
</dbReference>
<evidence type="ECO:0000313" key="12">
    <source>
        <dbReference type="EMBL" id="KPH55541.1"/>
    </source>
</evidence>
<evidence type="ECO:0000259" key="11">
    <source>
        <dbReference type="PROSITE" id="PS51669"/>
    </source>
</evidence>
<dbReference type="SUPFAM" id="SSF53706">
    <property type="entry name" value="Formate dehydrogenase/DMSO reductase, domains 1-3"/>
    <property type="match status" value="1"/>
</dbReference>
<keyword evidence="10" id="KW-0411">Iron-sulfur</keyword>
<keyword evidence="6" id="KW-0479">Metal-binding</keyword>
<name>A0A0N0LT62_9HELI</name>
<keyword evidence="4" id="KW-0004">4Fe-4S</keyword>
<evidence type="ECO:0000256" key="4">
    <source>
        <dbReference type="ARBA" id="ARBA00022485"/>
    </source>
</evidence>
<evidence type="ECO:0000256" key="9">
    <source>
        <dbReference type="ARBA" id="ARBA00023004"/>
    </source>
</evidence>
<dbReference type="GO" id="GO:0043546">
    <property type="term" value="F:molybdopterin cofactor binding"/>
    <property type="evidence" value="ECO:0007669"/>
    <property type="project" value="InterPro"/>
</dbReference>
<comment type="caution">
    <text evidence="12">The sequence shown here is derived from an EMBL/GenBank/DDBJ whole genome shotgun (WGS) entry which is preliminary data.</text>
</comment>
<dbReference type="Proteomes" id="UP000037997">
    <property type="component" value="Unassembled WGS sequence"/>
</dbReference>
<dbReference type="CDD" id="cd02778">
    <property type="entry name" value="MopB_CT_Thiosulfate-R-like"/>
    <property type="match status" value="1"/>
</dbReference>
<dbReference type="Gene3D" id="3.40.228.10">
    <property type="entry name" value="Dimethylsulfoxide Reductase, domain 2"/>
    <property type="match status" value="1"/>
</dbReference>
<dbReference type="AlphaFoldDB" id="A0A0N0LT62"/>
<dbReference type="GO" id="GO:0051539">
    <property type="term" value="F:4 iron, 4 sulfur cluster binding"/>
    <property type="evidence" value="ECO:0007669"/>
    <property type="project" value="UniProtKB-KW"/>
</dbReference>
<organism evidence="12 13">
    <name type="scientific">Helicobacter pullorum</name>
    <dbReference type="NCBI Taxonomy" id="35818"/>
    <lineage>
        <taxon>Bacteria</taxon>
        <taxon>Pseudomonadati</taxon>
        <taxon>Campylobacterota</taxon>
        <taxon>Epsilonproteobacteria</taxon>
        <taxon>Campylobacterales</taxon>
        <taxon>Helicobacteraceae</taxon>
        <taxon>Helicobacter</taxon>
    </lineage>
</organism>
<dbReference type="PROSITE" id="PS51318">
    <property type="entry name" value="TAT"/>
    <property type="match status" value="1"/>
</dbReference>
<dbReference type="GO" id="GO:0016491">
    <property type="term" value="F:oxidoreductase activity"/>
    <property type="evidence" value="ECO:0007669"/>
    <property type="project" value="UniProtKB-KW"/>
</dbReference>
<evidence type="ECO:0000256" key="7">
    <source>
        <dbReference type="ARBA" id="ARBA00022729"/>
    </source>
</evidence>
<dbReference type="Pfam" id="PF01568">
    <property type="entry name" value="Molydop_binding"/>
    <property type="match status" value="1"/>
</dbReference>
<dbReference type="InterPro" id="IPR006656">
    <property type="entry name" value="Mopterin_OxRdtase"/>
</dbReference>
<dbReference type="NCBIfam" id="NF012032">
    <property type="entry name" value="PRK15488.1"/>
    <property type="match status" value="1"/>
</dbReference>
<dbReference type="InterPro" id="IPR006655">
    <property type="entry name" value="Mopterin_OxRdtase_prok_CS"/>
</dbReference>
<dbReference type="Gene3D" id="2.20.25.90">
    <property type="entry name" value="ADC-like domains"/>
    <property type="match status" value="1"/>
</dbReference>
<dbReference type="PROSITE" id="PS00490">
    <property type="entry name" value="MOLYBDOPTERIN_PROK_2"/>
    <property type="match status" value="1"/>
</dbReference>
<dbReference type="Gene3D" id="3.40.50.740">
    <property type="match status" value="1"/>
</dbReference>
<keyword evidence="8" id="KW-0560">Oxidoreductase</keyword>
<evidence type="ECO:0000256" key="10">
    <source>
        <dbReference type="ARBA" id="ARBA00023014"/>
    </source>
</evidence>
<dbReference type="NCBIfam" id="TIGR01409">
    <property type="entry name" value="TAT_signal_seq"/>
    <property type="match status" value="1"/>
</dbReference>
<gene>
    <name evidence="12" type="ORF">HPU229334_06825</name>
</gene>
<evidence type="ECO:0000256" key="6">
    <source>
        <dbReference type="ARBA" id="ARBA00022723"/>
    </source>
</evidence>
<evidence type="ECO:0000256" key="5">
    <source>
        <dbReference type="ARBA" id="ARBA00022505"/>
    </source>
</evidence>
<dbReference type="Gene3D" id="2.40.40.20">
    <property type="match status" value="1"/>
</dbReference>
<dbReference type="PANTHER" id="PTHR43742:SF9">
    <property type="entry name" value="TETRATHIONATE REDUCTASE SUBUNIT A"/>
    <property type="match status" value="1"/>
</dbReference>
<dbReference type="InterPro" id="IPR006311">
    <property type="entry name" value="TAT_signal"/>
</dbReference>
<evidence type="ECO:0000256" key="1">
    <source>
        <dbReference type="ARBA" id="ARBA00001942"/>
    </source>
</evidence>
<feature type="domain" description="4Fe-4S Mo/W bis-MGD-type" evidence="11">
    <location>
        <begin position="41"/>
        <end position="97"/>
    </location>
</feature>
<dbReference type="InterPro" id="IPR009010">
    <property type="entry name" value="Asp_de-COase-like_dom_sf"/>
</dbReference>
<dbReference type="PROSITE" id="PS51669">
    <property type="entry name" value="4FE4S_MOW_BIS_MGD"/>
    <property type="match status" value="1"/>
</dbReference>